<accession>A0A0K0ETS0</accession>
<organism evidence="1">
    <name type="scientific">Strongyloides stercoralis</name>
    <name type="common">Threadworm</name>
    <dbReference type="NCBI Taxonomy" id="6248"/>
    <lineage>
        <taxon>Eukaryota</taxon>
        <taxon>Metazoa</taxon>
        <taxon>Ecdysozoa</taxon>
        <taxon>Nematoda</taxon>
        <taxon>Chromadorea</taxon>
        <taxon>Rhabditida</taxon>
        <taxon>Tylenchina</taxon>
        <taxon>Panagrolaimomorpha</taxon>
        <taxon>Strongyloidoidea</taxon>
        <taxon>Strongyloididae</taxon>
        <taxon>Strongyloides</taxon>
    </lineage>
</organism>
<sequence length="84" mass="9457">METVVVKIRGCCSTGAESKTRQLFSFGRNLFSNNAKYDKETRYYCCCFGDCCSTGTDSEALRLFWEKLKGCTYTAAESAAKKLY</sequence>
<dbReference type="AlphaFoldDB" id="A0A0K0ETS0"/>
<protein>
    <submittedName>
        <fullName evidence="1">Uncharacterized protein</fullName>
    </submittedName>
</protein>
<dbReference type="WBParaSite" id="SSTP_0001284600.1">
    <property type="protein sequence ID" value="SSTP_0001284600.1"/>
    <property type="gene ID" value="SSTP_0001284600"/>
</dbReference>
<reference evidence="1" key="1">
    <citation type="submission" date="2015-08" db="UniProtKB">
        <authorList>
            <consortium name="WormBaseParasite"/>
        </authorList>
    </citation>
    <scope>IDENTIFICATION</scope>
</reference>
<proteinExistence type="predicted"/>
<name>A0A0K0ETS0_STRER</name>
<evidence type="ECO:0000313" key="1">
    <source>
        <dbReference type="WBParaSite" id="SSTP_0001284600.1"/>
    </source>
</evidence>